<comment type="caution">
    <text evidence="1">The sequence shown here is derived from an EMBL/GenBank/DDBJ whole genome shotgun (WGS) entry which is preliminary data.</text>
</comment>
<gene>
    <name evidence="1" type="ORF">LCGC14_0736090</name>
</gene>
<sequence>MRTRLKVLTAVLGALLLLAIACVPGLNASNYVLKSELPEVVPPWACPKEGALFSLRGYNNITVTFYAALRTRDADEPFAAATFERTLREVLQFDGRLLEVFQRVLDGELVPSHFSSLLEEKRLGALMDVLRPCPESPFVPRGATDASELYPQTGARLSGSTPYFIPVVLP</sequence>
<accession>A0A0F9QT07</accession>
<protein>
    <submittedName>
        <fullName evidence="1">Uncharacterized protein</fullName>
    </submittedName>
</protein>
<evidence type="ECO:0000313" key="1">
    <source>
        <dbReference type="EMBL" id="KKN40177.1"/>
    </source>
</evidence>
<proteinExistence type="predicted"/>
<dbReference type="EMBL" id="LAZR01001720">
    <property type="protein sequence ID" value="KKN40177.1"/>
    <property type="molecule type" value="Genomic_DNA"/>
</dbReference>
<reference evidence="1" key="1">
    <citation type="journal article" date="2015" name="Nature">
        <title>Complex archaea that bridge the gap between prokaryotes and eukaryotes.</title>
        <authorList>
            <person name="Spang A."/>
            <person name="Saw J.H."/>
            <person name="Jorgensen S.L."/>
            <person name="Zaremba-Niedzwiedzka K."/>
            <person name="Martijn J."/>
            <person name="Lind A.E."/>
            <person name="van Eijk R."/>
            <person name="Schleper C."/>
            <person name="Guy L."/>
            <person name="Ettema T.J."/>
        </authorList>
    </citation>
    <scope>NUCLEOTIDE SEQUENCE</scope>
</reference>
<dbReference type="PROSITE" id="PS51257">
    <property type="entry name" value="PROKAR_LIPOPROTEIN"/>
    <property type="match status" value="1"/>
</dbReference>
<name>A0A0F9QT07_9ZZZZ</name>
<dbReference type="AlphaFoldDB" id="A0A0F9QT07"/>
<organism evidence="1">
    <name type="scientific">marine sediment metagenome</name>
    <dbReference type="NCBI Taxonomy" id="412755"/>
    <lineage>
        <taxon>unclassified sequences</taxon>
        <taxon>metagenomes</taxon>
        <taxon>ecological metagenomes</taxon>
    </lineage>
</organism>